<feature type="binding site" description="covalent" evidence="9">
    <location>
        <position position="57"/>
    </location>
    <ligand>
        <name>heme c</name>
        <dbReference type="ChEBI" id="CHEBI:61717"/>
        <label>1</label>
    </ligand>
</feature>
<feature type="binding site" description="covalent" evidence="9">
    <location>
        <position position="328"/>
    </location>
    <ligand>
        <name>heme c</name>
        <dbReference type="ChEBI" id="CHEBI:61717"/>
        <label>3</label>
    </ligand>
</feature>
<dbReference type="PANTHER" id="PTHR35008">
    <property type="entry name" value="BLL4482 PROTEIN-RELATED"/>
    <property type="match status" value="1"/>
</dbReference>
<evidence type="ECO:0000256" key="2">
    <source>
        <dbReference type="ARBA" id="ARBA00022475"/>
    </source>
</evidence>
<keyword evidence="3 9" id="KW-0349">Heme</keyword>
<feature type="domain" description="Cytochrome c" evidence="12">
    <location>
        <begin position="312"/>
        <end position="404"/>
    </location>
</feature>
<dbReference type="Proteomes" id="UP000192656">
    <property type="component" value="Unassembled WGS sequence"/>
</dbReference>
<dbReference type="STRING" id="937218.SAMN06297251_102371"/>
<keyword evidence="8" id="KW-0472">Membrane</keyword>
<keyword evidence="4 10" id="KW-0479">Metal-binding</keyword>
<dbReference type="GO" id="GO:0005886">
    <property type="term" value="C:plasma membrane"/>
    <property type="evidence" value="ECO:0007669"/>
    <property type="project" value="UniProtKB-SubCell"/>
</dbReference>
<feature type="binding site" description="covalent" evidence="9">
    <location>
        <position position="202"/>
    </location>
    <ligand>
        <name>heme c</name>
        <dbReference type="ChEBI" id="CHEBI:61717"/>
        <label>2</label>
    </ligand>
</feature>
<dbReference type="InterPro" id="IPR014353">
    <property type="entry name" value="Membr-bd_ADH_cyt_c"/>
</dbReference>
<keyword evidence="7 10" id="KW-0408">Iron</keyword>
<dbReference type="GO" id="GO:0016614">
    <property type="term" value="F:oxidoreductase activity, acting on CH-OH group of donors"/>
    <property type="evidence" value="ECO:0007669"/>
    <property type="project" value="InterPro"/>
</dbReference>
<dbReference type="PIRSF" id="PIRSF000018">
    <property type="entry name" value="Mb_ADH_cyt_c"/>
    <property type="match status" value="1"/>
</dbReference>
<evidence type="ECO:0000256" key="8">
    <source>
        <dbReference type="ARBA" id="ARBA00023136"/>
    </source>
</evidence>
<feature type="chain" id="PRO_5012031840" evidence="11">
    <location>
        <begin position="24"/>
        <end position="428"/>
    </location>
</feature>
<feature type="binding site" description="covalent" evidence="9">
    <location>
        <position position="60"/>
    </location>
    <ligand>
        <name>heme c</name>
        <dbReference type="ChEBI" id="CHEBI:61717"/>
        <label>1</label>
    </ligand>
</feature>
<feature type="signal peptide" evidence="11">
    <location>
        <begin position="1"/>
        <end position="23"/>
    </location>
</feature>
<evidence type="ECO:0000259" key="12">
    <source>
        <dbReference type="PROSITE" id="PS51007"/>
    </source>
</evidence>
<feature type="binding site" description="axial binding residue" evidence="10">
    <location>
        <position position="206"/>
    </location>
    <ligand>
        <name>heme c</name>
        <dbReference type="ChEBI" id="CHEBI:61717"/>
        <label>2</label>
    </ligand>
    <ligandPart>
        <name>Fe</name>
        <dbReference type="ChEBI" id="CHEBI:18248"/>
    </ligandPart>
</feature>
<evidence type="ECO:0000256" key="10">
    <source>
        <dbReference type="PIRSR" id="PIRSR000018-51"/>
    </source>
</evidence>
<dbReference type="InterPro" id="IPR051459">
    <property type="entry name" value="Cytochrome_c-type_DH"/>
</dbReference>
<reference evidence="13 14" key="1">
    <citation type="submission" date="2017-04" db="EMBL/GenBank/DDBJ databases">
        <authorList>
            <person name="Afonso C.L."/>
            <person name="Miller P.J."/>
            <person name="Scott M.A."/>
            <person name="Spackman E."/>
            <person name="Goraichik I."/>
            <person name="Dimitrov K.M."/>
            <person name="Suarez D.L."/>
            <person name="Swayne D.E."/>
        </authorList>
    </citation>
    <scope>NUCLEOTIDE SEQUENCE [LARGE SCALE GENOMIC DNA]</scope>
    <source>
        <strain evidence="13 14">CGMCC 1.10972</strain>
    </source>
</reference>
<dbReference type="GO" id="GO:0005506">
    <property type="term" value="F:iron ion binding"/>
    <property type="evidence" value="ECO:0007669"/>
    <property type="project" value="InterPro"/>
</dbReference>
<evidence type="ECO:0000313" key="13">
    <source>
        <dbReference type="EMBL" id="SMC46920.1"/>
    </source>
</evidence>
<dbReference type="OrthoDB" id="9811281at2"/>
<dbReference type="RefSeq" id="WP_084408801.1">
    <property type="nucleotide sequence ID" value="NZ_FWXR01000002.1"/>
</dbReference>
<dbReference type="EMBL" id="FWXR01000002">
    <property type="protein sequence ID" value="SMC46920.1"/>
    <property type="molecule type" value="Genomic_DNA"/>
</dbReference>
<feature type="domain" description="Cytochrome c" evidence="12">
    <location>
        <begin position="187"/>
        <end position="294"/>
    </location>
</feature>
<dbReference type="InterPro" id="IPR009056">
    <property type="entry name" value="Cyt_c-like_dom"/>
</dbReference>
<dbReference type="GO" id="GO:0020037">
    <property type="term" value="F:heme binding"/>
    <property type="evidence" value="ECO:0007669"/>
    <property type="project" value="InterPro"/>
</dbReference>
<feature type="binding site" description="axial binding residue" evidence="10">
    <location>
        <position position="61"/>
    </location>
    <ligand>
        <name>heme c</name>
        <dbReference type="ChEBI" id="CHEBI:61717"/>
        <label>1</label>
    </ligand>
    <ligandPart>
        <name>Fe</name>
        <dbReference type="ChEBI" id="CHEBI:18248"/>
    </ligandPart>
</feature>
<protein>
    <submittedName>
        <fullName evidence="13">Cytochrome c, mono-and diheme variants</fullName>
    </submittedName>
</protein>
<dbReference type="Gene3D" id="1.10.760.10">
    <property type="entry name" value="Cytochrome c-like domain"/>
    <property type="match status" value="3"/>
</dbReference>
<dbReference type="Pfam" id="PF00034">
    <property type="entry name" value="Cytochrom_C"/>
    <property type="match status" value="1"/>
</dbReference>
<feature type="binding site" description="covalent" evidence="9">
    <location>
        <position position="325"/>
    </location>
    <ligand>
        <name>heme c</name>
        <dbReference type="ChEBI" id="CHEBI:61717"/>
        <label>3</label>
    </ligand>
</feature>
<sequence length="428" mass="45230">MKKVLLSIARLAVLVVAAFFAFALSPAEIDAIERPAADSFDADLVAKGRDLAALGNCLTCHQSEGGAPYAGGYGVETPVGTIYGSNITPDPETGIGRWSKAAFVRSMREGLGREGEHLYPAFPYTHFTRVTDGDLEALYAFLMTRQAVAKTVPNPDLPFPMNVRPLLAAWKLLFLDEGAAPSDGLGDELERGRYLVDGLGHCGACHTPRNLFLTEKTDAYLRGGEASGWANPPLAGDIHSPSPWTAVQIATYLDGGFAEAHGVAAGPMAEVAAKLKDAPAADISAMAAYLVSLQTGVAMPSADNSKTATPSERIALGETLYRGACARCHEANGQRGTSAPGSSQGLPLAQSTALHAPDGRNFAQFVLHGVEAPNGEAGWPMPGFADLLTDEQIAAIADYLRHELAQQSVWDDMSERIADIRSQGEVAR</sequence>
<dbReference type="SUPFAM" id="SSF46626">
    <property type="entry name" value="Cytochrome c"/>
    <property type="match status" value="3"/>
</dbReference>
<dbReference type="PANTHER" id="PTHR35008:SF8">
    <property type="entry name" value="ALCOHOL DEHYDROGENASE CYTOCHROME C SUBUNIT"/>
    <property type="match status" value="1"/>
</dbReference>
<dbReference type="PROSITE" id="PS51007">
    <property type="entry name" value="CYTC"/>
    <property type="match status" value="3"/>
</dbReference>
<accession>A0A1W1ZEN1</accession>
<comment type="subcellular location">
    <subcellularLocation>
        <location evidence="1">Cell membrane</location>
    </subcellularLocation>
</comment>
<dbReference type="GO" id="GO:0009055">
    <property type="term" value="F:electron transfer activity"/>
    <property type="evidence" value="ECO:0007669"/>
    <property type="project" value="InterPro"/>
</dbReference>
<evidence type="ECO:0000256" key="5">
    <source>
        <dbReference type="ARBA" id="ARBA00022729"/>
    </source>
</evidence>
<evidence type="ECO:0000256" key="3">
    <source>
        <dbReference type="ARBA" id="ARBA00022617"/>
    </source>
</evidence>
<feature type="binding site" description="axial binding residue" evidence="10">
    <location>
        <position position="329"/>
    </location>
    <ligand>
        <name>heme c</name>
        <dbReference type="ChEBI" id="CHEBI:61717"/>
        <label>3</label>
    </ligand>
    <ligandPart>
        <name>Fe</name>
        <dbReference type="ChEBI" id="CHEBI:18248"/>
    </ligandPart>
</feature>
<gene>
    <name evidence="13" type="ORF">SAMN06297251_102371</name>
</gene>
<dbReference type="AlphaFoldDB" id="A0A1W1ZEN1"/>
<keyword evidence="2" id="KW-1003">Cell membrane</keyword>
<keyword evidence="14" id="KW-1185">Reference proteome</keyword>
<evidence type="ECO:0000256" key="6">
    <source>
        <dbReference type="ARBA" id="ARBA00022737"/>
    </source>
</evidence>
<name>A0A1W1ZEN1_9HYPH</name>
<dbReference type="Pfam" id="PF13442">
    <property type="entry name" value="Cytochrome_CBB3"/>
    <property type="match status" value="1"/>
</dbReference>
<keyword evidence="6" id="KW-0677">Repeat</keyword>
<evidence type="ECO:0000256" key="1">
    <source>
        <dbReference type="ARBA" id="ARBA00004236"/>
    </source>
</evidence>
<evidence type="ECO:0000256" key="11">
    <source>
        <dbReference type="SAM" id="SignalP"/>
    </source>
</evidence>
<evidence type="ECO:0000313" key="14">
    <source>
        <dbReference type="Proteomes" id="UP000192656"/>
    </source>
</evidence>
<dbReference type="InterPro" id="IPR036909">
    <property type="entry name" value="Cyt_c-like_dom_sf"/>
</dbReference>
<organism evidence="13 14">
    <name type="scientific">Fulvimarina manganoxydans</name>
    <dbReference type="NCBI Taxonomy" id="937218"/>
    <lineage>
        <taxon>Bacteria</taxon>
        <taxon>Pseudomonadati</taxon>
        <taxon>Pseudomonadota</taxon>
        <taxon>Alphaproteobacteria</taxon>
        <taxon>Hyphomicrobiales</taxon>
        <taxon>Aurantimonadaceae</taxon>
        <taxon>Fulvimarina</taxon>
    </lineage>
</organism>
<comment type="cofactor">
    <cofactor evidence="9">
        <name>heme c</name>
        <dbReference type="ChEBI" id="CHEBI:61717"/>
    </cofactor>
    <text evidence="9">Binds 3 heme c groups covalently per subunit.</text>
</comment>
<proteinExistence type="predicted"/>
<feature type="domain" description="Cytochrome c" evidence="12">
    <location>
        <begin position="43"/>
        <end position="146"/>
    </location>
</feature>
<evidence type="ECO:0000256" key="4">
    <source>
        <dbReference type="ARBA" id="ARBA00022723"/>
    </source>
</evidence>
<evidence type="ECO:0000256" key="9">
    <source>
        <dbReference type="PIRSR" id="PIRSR000018-50"/>
    </source>
</evidence>
<keyword evidence="5 11" id="KW-0732">Signal</keyword>
<evidence type="ECO:0000256" key="7">
    <source>
        <dbReference type="ARBA" id="ARBA00023004"/>
    </source>
</evidence>
<feature type="binding site" description="covalent" evidence="9">
    <location>
        <position position="205"/>
    </location>
    <ligand>
        <name>heme c</name>
        <dbReference type="ChEBI" id="CHEBI:61717"/>
        <label>2</label>
    </ligand>
</feature>